<name>A0A1F7S234_9BACT</name>
<dbReference type="InterPro" id="IPR023885">
    <property type="entry name" value="4Fe4S-binding_SPASM_dom"/>
</dbReference>
<dbReference type="PROSITE" id="PS51918">
    <property type="entry name" value="RADICAL_SAM"/>
    <property type="match status" value="1"/>
</dbReference>
<evidence type="ECO:0000259" key="7">
    <source>
        <dbReference type="PROSITE" id="PS51918"/>
    </source>
</evidence>
<dbReference type="CDD" id="cd21109">
    <property type="entry name" value="SPASM"/>
    <property type="match status" value="1"/>
</dbReference>
<dbReference type="GO" id="GO:0051536">
    <property type="term" value="F:iron-sulfur cluster binding"/>
    <property type="evidence" value="ECO:0007669"/>
    <property type="project" value="UniProtKB-KW"/>
</dbReference>
<sequence>MKLKRYLNYLLVNLQAALKTTHLFGYPYLINIDPTNFCNLNCPFCLTGNERVDREKGLLNIDQFAQIMEQFGQYLYCINLYLFGEPLLNKHIVEMIKQAKKQKIHVHISTNFNVLTETMAENLITSGLDTLILSIDGATRESYQKYRIGGDFDKVLANIRLFNKKKTELVSETPRLCWQFLVFKHNMHEVQQAQQMAADLNMDFTAVPPYIPPEALDEWAPSYPDECEKPSVSAKPKKHFFRKNVCTWPWKGIAITNDGGVLPCCIIQNKEEDLGNIFTDTYKNIRNNSNYKKLRRTLRNFVLRVPALIPDQHNMCLRCSLKQSEIMTNPLNMRIDFMRGYYSDLVRNFEYRFFAGEFFHNSANQLVRRFVLNVSAGFLPLFAPMFDSIPLQLGGRLYSNEIKFVSDYIRIPIEQELKPGFMLEFSIPVPTHDESVYLKLDFIKENKFWFSDIGLKSFLFPIKTTVREICRNVK</sequence>
<dbReference type="SFLD" id="SFLDG01387">
    <property type="entry name" value="BtrN-like_SPASM_domain_contain"/>
    <property type="match status" value="1"/>
</dbReference>
<dbReference type="Pfam" id="PF04055">
    <property type="entry name" value="Radical_SAM"/>
    <property type="match status" value="1"/>
</dbReference>
<evidence type="ECO:0000256" key="1">
    <source>
        <dbReference type="ARBA" id="ARBA00001966"/>
    </source>
</evidence>
<dbReference type="AlphaFoldDB" id="A0A1F7S234"/>
<keyword evidence="4" id="KW-0479">Metal-binding</keyword>
<dbReference type="EMBL" id="MGDD01000057">
    <property type="protein sequence ID" value="OGL47750.1"/>
    <property type="molecule type" value="Genomic_DNA"/>
</dbReference>
<dbReference type="GO" id="GO:0003824">
    <property type="term" value="F:catalytic activity"/>
    <property type="evidence" value="ECO:0007669"/>
    <property type="project" value="InterPro"/>
</dbReference>
<dbReference type="GO" id="GO:0046872">
    <property type="term" value="F:metal ion binding"/>
    <property type="evidence" value="ECO:0007669"/>
    <property type="project" value="UniProtKB-KW"/>
</dbReference>
<evidence type="ECO:0000256" key="5">
    <source>
        <dbReference type="ARBA" id="ARBA00023004"/>
    </source>
</evidence>
<reference evidence="8 9" key="1">
    <citation type="journal article" date="2016" name="Nat. Commun.">
        <title>Thousands of microbial genomes shed light on interconnected biogeochemical processes in an aquifer system.</title>
        <authorList>
            <person name="Anantharaman K."/>
            <person name="Brown C.T."/>
            <person name="Hug L.A."/>
            <person name="Sharon I."/>
            <person name="Castelle C.J."/>
            <person name="Probst A.J."/>
            <person name="Thomas B.C."/>
            <person name="Singh A."/>
            <person name="Wilkins M.J."/>
            <person name="Karaoz U."/>
            <person name="Brodie E.L."/>
            <person name="Williams K.H."/>
            <person name="Hubbard S.S."/>
            <person name="Banfield J.F."/>
        </authorList>
    </citation>
    <scope>NUCLEOTIDE SEQUENCE [LARGE SCALE GENOMIC DNA]</scope>
</reference>
<organism evidence="8 9">
    <name type="scientific">Candidatus Schekmanbacteria bacterium RBG_13_48_7</name>
    <dbReference type="NCBI Taxonomy" id="1817878"/>
    <lineage>
        <taxon>Bacteria</taxon>
        <taxon>Candidatus Schekmaniibacteriota</taxon>
    </lineage>
</organism>
<accession>A0A1F7S234</accession>
<comment type="caution">
    <text evidence="8">The sequence shown here is derived from an EMBL/GenBank/DDBJ whole genome shotgun (WGS) entry which is preliminary data.</text>
</comment>
<keyword evidence="5" id="KW-0408">Iron</keyword>
<keyword evidence="2" id="KW-0004">4Fe-4S</keyword>
<dbReference type="SFLD" id="SFLDG01067">
    <property type="entry name" value="SPASM/twitch_domain_containing"/>
    <property type="match status" value="1"/>
</dbReference>
<protein>
    <recommendedName>
        <fullName evidence="7">Radical SAM core domain-containing protein</fullName>
    </recommendedName>
</protein>
<dbReference type="InterPro" id="IPR007197">
    <property type="entry name" value="rSAM"/>
</dbReference>
<evidence type="ECO:0000256" key="6">
    <source>
        <dbReference type="ARBA" id="ARBA00023014"/>
    </source>
</evidence>
<dbReference type="Gene3D" id="3.20.20.70">
    <property type="entry name" value="Aldolase class I"/>
    <property type="match status" value="1"/>
</dbReference>
<dbReference type="InterPro" id="IPR034391">
    <property type="entry name" value="AdoMet-like_SPASM_containing"/>
</dbReference>
<dbReference type="SFLD" id="SFLDS00029">
    <property type="entry name" value="Radical_SAM"/>
    <property type="match status" value="1"/>
</dbReference>
<dbReference type="InterPro" id="IPR050377">
    <property type="entry name" value="Radical_SAM_PqqE_MftC-like"/>
</dbReference>
<feature type="domain" description="Radical SAM core" evidence="7">
    <location>
        <begin position="24"/>
        <end position="242"/>
    </location>
</feature>
<evidence type="ECO:0000313" key="8">
    <source>
        <dbReference type="EMBL" id="OGL47750.1"/>
    </source>
</evidence>
<dbReference type="Pfam" id="PF13186">
    <property type="entry name" value="SPASM"/>
    <property type="match status" value="1"/>
</dbReference>
<proteinExistence type="predicted"/>
<dbReference type="Proteomes" id="UP000179266">
    <property type="component" value="Unassembled WGS sequence"/>
</dbReference>
<dbReference type="InterPro" id="IPR058240">
    <property type="entry name" value="rSAM_sf"/>
</dbReference>
<evidence type="ECO:0000256" key="3">
    <source>
        <dbReference type="ARBA" id="ARBA00022691"/>
    </source>
</evidence>
<evidence type="ECO:0000313" key="9">
    <source>
        <dbReference type="Proteomes" id="UP000179266"/>
    </source>
</evidence>
<comment type="cofactor">
    <cofactor evidence="1">
        <name>[4Fe-4S] cluster</name>
        <dbReference type="ChEBI" id="CHEBI:49883"/>
    </cofactor>
</comment>
<keyword evidence="6" id="KW-0411">Iron-sulfur</keyword>
<dbReference type="PANTHER" id="PTHR11228:SF7">
    <property type="entry name" value="PQQA PEPTIDE CYCLASE"/>
    <property type="match status" value="1"/>
</dbReference>
<dbReference type="InterPro" id="IPR013785">
    <property type="entry name" value="Aldolase_TIM"/>
</dbReference>
<evidence type="ECO:0000256" key="2">
    <source>
        <dbReference type="ARBA" id="ARBA00022485"/>
    </source>
</evidence>
<dbReference type="SUPFAM" id="SSF102114">
    <property type="entry name" value="Radical SAM enzymes"/>
    <property type="match status" value="1"/>
</dbReference>
<dbReference type="PANTHER" id="PTHR11228">
    <property type="entry name" value="RADICAL SAM DOMAIN PROTEIN"/>
    <property type="match status" value="1"/>
</dbReference>
<gene>
    <name evidence="8" type="ORF">A2161_05100</name>
</gene>
<evidence type="ECO:0000256" key="4">
    <source>
        <dbReference type="ARBA" id="ARBA00022723"/>
    </source>
</evidence>
<dbReference type="CDD" id="cd01335">
    <property type="entry name" value="Radical_SAM"/>
    <property type="match status" value="1"/>
</dbReference>
<keyword evidence="3" id="KW-0949">S-adenosyl-L-methionine</keyword>